<evidence type="ECO:0000313" key="4">
    <source>
        <dbReference type="Proteomes" id="UP000182241"/>
    </source>
</evidence>
<dbReference type="Proteomes" id="UP000182241">
    <property type="component" value="Unassembled WGS sequence"/>
</dbReference>
<organism evidence="3 4">
    <name type="scientific">Tsukamurella tyrosinosolvens</name>
    <dbReference type="NCBI Taxonomy" id="57704"/>
    <lineage>
        <taxon>Bacteria</taxon>
        <taxon>Bacillati</taxon>
        <taxon>Actinomycetota</taxon>
        <taxon>Actinomycetes</taxon>
        <taxon>Mycobacteriales</taxon>
        <taxon>Tsukamurellaceae</taxon>
        <taxon>Tsukamurella</taxon>
    </lineage>
</organism>
<feature type="compositionally biased region" description="Low complexity" evidence="1">
    <location>
        <begin position="412"/>
        <end position="428"/>
    </location>
</feature>
<proteinExistence type="predicted"/>
<dbReference type="OrthoDB" id="4774244at2"/>
<keyword evidence="2" id="KW-0732">Signal</keyword>
<name>A0A1H4SMK5_TSUTY</name>
<dbReference type="RefSeq" id="WP_139286132.1">
    <property type="nucleotide sequence ID" value="NZ_CBDRGN010000001.1"/>
</dbReference>
<protein>
    <submittedName>
        <fullName evidence="3">Uncharacterized protein</fullName>
    </submittedName>
</protein>
<feature type="compositionally biased region" description="Low complexity" evidence="1">
    <location>
        <begin position="314"/>
        <end position="357"/>
    </location>
</feature>
<reference evidence="4" key="1">
    <citation type="submission" date="2016-10" db="EMBL/GenBank/DDBJ databases">
        <authorList>
            <person name="Varghese N."/>
            <person name="Submissions S."/>
        </authorList>
    </citation>
    <scope>NUCLEOTIDE SEQUENCE [LARGE SCALE GENOMIC DNA]</scope>
    <source>
        <strain evidence="4">DSM 44234</strain>
    </source>
</reference>
<evidence type="ECO:0000313" key="3">
    <source>
        <dbReference type="EMBL" id="SEC45476.1"/>
    </source>
</evidence>
<evidence type="ECO:0000256" key="2">
    <source>
        <dbReference type="SAM" id="SignalP"/>
    </source>
</evidence>
<dbReference type="InterPro" id="IPR006311">
    <property type="entry name" value="TAT_signal"/>
</dbReference>
<dbReference type="PROSITE" id="PS51318">
    <property type="entry name" value="TAT"/>
    <property type="match status" value="1"/>
</dbReference>
<accession>A0A1H4SMK5</accession>
<dbReference type="AlphaFoldDB" id="A0A1H4SMK5"/>
<feature type="signal peptide" evidence="2">
    <location>
        <begin position="1"/>
        <end position="39"/>
    </location>
</feature>
<feature type="region of interest" description="Disordered" evidence="1">
    <location>
        <begin position="307"/>
        <end position="469"/>
    </location>
</feature>
<dbReference type="GeneID" id="300998835"/>
<evidence type="ECO:0000256" key="1">
    <source>
        <dbReference type="SAM" id="MobiDB-lite"/>
    </source>
</evidence>
<dbReference type="EMBL" id="FNSA01000003">
    <property type="protein sequence ID" value="SEC45476.1"/>
    <property type="molecule type" value="Genomic_DNA"/>
</dbReference>
<sequence>MSPTSPKHARKTVRRSAVAATAVAAAATLTVATPATANAAPTGNPQVDAILAAAPLLPGGIPLATIPIIAPQINQGVAAWNQIPVLSGLIPVSNTSGPIISTGQVPGAPAGWLGVGQQDTFTVGAPLGLGGLSSTTYGLVGLGPGLGLGSVGGNVTTINGPLGSALGLNTSLSAITTGGLTTWTPSLGLNATAPLGLGSASATIVPVKVTYGANTFIVGLPAINLGLTTPLGGGNLVLNLGSIGFQNGQLVLVTPSISGAITTPLGGGNVGVTPGTITVGTGGLTVDAPDLTAGVNVGNVVTAGLNVNGGGGSVTPTGVSVTGPSGTGAVSTPVGGGTVSASTGSASAGSNGVSVTGPAASGSVTTPVASGEAAVSTGSATVATNGNTTVTGPKAEAEVTTPAGSASGHVETGSASVSPSTGSASVTGPSGGVETSTAAGNHGVEADTGSATASSSGVSVTDTPSVDVH</sequence>
<keyword evidence="4" id="KW-1185">Reference proteome</keyword>
<dbReference type="STRING" id="57704.SAMN04489793_2338"/>
<gene>
    <name evidence="3" type="ORF">SAMN04489793_2338</name>
</gene>
<feature type="compositionally biased region" description="Low complexity" evidence="1">
    <location>
        <begin position="373"/>
        <end position="392"/>
    </location>
</feature>
<feature type="chain" id="PRO_5010292758" evidence="2">
    <location>
        <begin position="40"/>
        <end position="469"/>
    </location>
</feature>
<feature type="compositionally biased region" description="Low complexity" evidence="1">
    <location>
        <begin position="447"/>
        <end position="463"/>
    </location>
</feature>